<dbReference type="AlphaFoldDB" id="A0A118K3Q7"/>
<dbReference type="Proteomes" id="UP000243975">
    <property type="component" value="Unassembled WGS sequence"/>
</dbReference>
<gene>
    <name evidence="1" type="ORF">Ccrd_015360</name>
</gene>
<dbReference type="PANTHER" id="PTHR31805">
    <property type="entry name" value="RECEPTOR-LIKE KINASE, PUTATIVE (DUF1421)-RELATED"/>
    <property type="match status" value="1"/>
</dbReference>
<dbReference type="EMBL" id="LEKV01001840">
    <property type="protein sequence ID" value="KVI06298.1"/>
    <property type="molecule type" value="Genomic_DNA"/>
</dbReference>
<reference evidence="1 2" key="1">
    <citation type="journal article" date="2016" name="Sci. Rep.">
        <title>The genome sequence of the outbreeding globe artichoke constructed de novo incorporating a phase-aware low-pass sequencing strategy of F1 progeny.</title>
        <authorList>
            <person name="Scaglione D."/>
            <person name="Reyes-Chin-Wo S."/>
            <person name="Acquadro A."/>
            <person name="Froenicke L."/>
            <person name="Portis E."/>
            <person name="Beitel C."/>
            <person name="Tirone M."/>
            <person name="Mauro R."/>
            <person name="Lo Monaco A."/>
            <person name="Mauromicale G."/>
            <person name="Faccioli P."/>
            <person name="Cattivelli L."/>
            <person name="Rieseberg L."/>
            <person name="Michelmore R."/>
            <person name="Lanteri S."/>
        </authorList>
    </citation>
    <scope>NUCLEOTIDE SEQUENCE [LARGE SCALE GENOMIC DNA]</scope>
    <source>
        <strain evidence="1">2C</strain>
    </source>
</reference>
<comment type="caution">
    <text evidence="1">The sequence shown here is derived from an EMBL/GenBank/DDBJ whole genome shotgun (WGS) entry which is preliminary data.</text>
</comment>
<proteinExistence type="predicted"/>
<accession>A0A118K3Q7</accession>
<evidence type="ECO:0000313" key="2">
    <source>
        <dbReference type="Proteomes" id="UP000243975"/>
    </source>
</evidence>
<dbReference type="STRING" id="59895.A0A118K3Q7"/>
<protein>
    <submittedName>
        <fullName evidence="1">Uncharacterized protein</fullName>
    </submittedName>
</protein>
<name>A0A118K3Q7_CYNCS</name>
<dbReference type="OrthoDB" id="515416at2759"/>
<dbReference type="PANTHER" id="PTHR31805:SF29">
    <property type="entry name" value="DUF1421 DOMAIN-CONTAINING PROTEIN"/>
    <property type="match status" value="1"/>
</dbReference>
<dbReference type="Gramene" id="KVI06298">
    <property type="protein sequence ID" value="KVI06298"/>
    <property type="gene ID" value="Ccrd_015360"/>
</dbReference>
<sequence>MEHYKSRNSDFFHFTNPHDDVSELDDEDYDELQYYDVDVDDDDDVDDRSCNFSFHTFSSLGVTPAPLPNFQTNGLMNQNDTVTTSSMEELGTFDNGALIFQLDNIMKNLSDNLQHRIEGIDTQISRLEDETCKIHKYVEDVKDSTERYHGTTHRKLRQMHSILQEVQDGVLFLRDKHEIAETRLQLAKLQGSKVKRSQQWVSGGTL</sequence>
<keyword evidence="2" id="KW-1185">Reference proteome</keyword>
<evidence type="ECO:0000313" key="1">
    <source>
        <dbReference type="EMBL" id="KVI06298.1"/>
    </source>
</evidence>
<organism evidence="1 2">
    <name type="scientific">Cynara cardunculus var. scolymus</name>
    <name type="common">Globe artichoke</name>
    <name type="synonym">Cynara scolymus</name>
    <dbReference type="NCBI Taxonomy" id="59895"/>
    <lineage>
        <taxon>Eukaryota</taxon>
        <taxon>Viridiplantae</taxon>
        <taxon>Streptophyta</taxon>
        <taxon>Embryophyta</taxon>
        <taxon>Tracheophyta</taxon>
        <taxon>Spermatophyta</taxon>
        <taxon>Magnoliopsida</taxon>
        <taxon>eudicotyledons</taxon>
        <taxon>Gunneridae</taxon>
        <taxon>Pentapetalae</taxon>
        <taxon>asterids</taxon>
        <taxon>campanulids</taxon>
        <taxon>Asterales</taxon>
        <taxon>Asteraceae</taxon>
        <taxon>Carduoideae</taxon>
        <taxon>Cardueae</taxon>
        <taxon>Carduinae</taxon>
        <taxon>Cynara</taxon>
    </lineage>
</organism>